<comment type="caution">
    <text evidence="1">The sequence shown here is derived from an EMBL/GenBank/DDBJ whole genome shotgun (WGS) entry which is preliminary data.</text>
</comment>
<reference evidence="1" key="1">
    <citation type="journal article" date="2023" name="PLoS Negl. Trop. Dis.">
        <title>A genome sequence for Biomphalaria pfeifferi, the major vector snail for the human-infecting parasite Schistosoma mansoni.</title>
        <authorList>
            <person name="Bu L."/>
            <person name="Lu L."/>
            <person name="Laidemitt M.R."/>
            <person name="Zhang S.M."/>
            <person name="Mutuku M."/>
            <person name="Mkoji G."/>
            <person name="Steinauer M."/>
            <person name="Loker E.S."/>
        </authorList>
    </citation>
    <scope>NUCLEOTIDE SEQUENCE</scope>
    <source>
        <strain evidence="1">KasaAsao</strain>
    </source>
</reference>
<protein>
    <submittedName>
        <fullName evidence="1">Uncharacterized protein</fullName>
    </submittedName>
</protein>
<organism evidence="1 2">
    <name type="scientific">Biomphalaria pfeifferi</name>
    <name type="common">Bloodfluke planorb</name>
    <name type="synonym">Freshwater snail</name>
    <dbReference type="NCBI Taxonomy" id="112525"/>
    <lineage>
        <taxon>Eukaryota</taxon>
        <taxon>Metazoa</taxon>
        <taxon>Spiralia</taxon>
        <taxon>Lophotrochozoa</taxon>
        <taxon>Mollusca</taxon>
        <taxon>Gastropoda</taxon>
        <taxon>Heterobranchia</taxon>
        <taxon>Euthyneura</taxon>
        <taxon>Panpulmonata</taxon>
        <taxon>Hygrophila</taxon>
        <taxon>Lymnaeoidea</taxon>
        <taxon>Planorbidae</taxon>
        <taxon>Biomphalaria</taxon>
    </lineage>
</organism>
<dbReference type="EMBL" id="JASAOG010000320">
    <property type="protein sequence ID" value="KAK0040525.1"/>
    <property type="molecule type" value="Genomic_DNA"/>
</dbReference>
<dbReference type="Proteomes" id="UP001233172">
    <property type="component" value="Unassembled WGS sequence"/>
</dbReference>
<dbReference type="AlphaFoldDB" id="A0AAD8AQJ3"/>
<keyword evidence="2" id="KW-1185">Reference proteome</keyword>
<sequence length="113" mass="12804">MMKRAGVRITTSFNCPTLKRPVTIALQNNEEGKEIYGERPDGRKTNVLHFSTEAELYGNLRWGTKNVRRKSLKSFPSFTSNGLNLWGAIQKGNGKWKIRAPSYYSEGEAVRPV</sequence>
<reference evidence="1" key="2">
    <citation type="submission" date="2023-04" db="EMBL/GenBank/DDBJ databases">
        <authorList>
            <person name="Bu L."/>
            <person name="Lu L."/>
            <person name="Laidemitt M.R."/>
            <person name="Zhang S.M."/>
            <person name="Mutuku M."/>
            <person name="Mkoji G."/>
            <person name="Steinauer M."/>
            <person name="Loker E.S."/>
        </authorList>
    </citation>
    <scope>NUCLEOTIDE SEQUENCE</scope>
    <source>
        <strain evidence="1">KasaAsao</strain>
        <tissue evidence="1">Whole Snail</tissue>
    </source>
</reference>
<accession>A0AAD8AQJ3</accession>
<name>A0AAD8AQJ3_BIOPF</name>
<evidence type="ECO:0000313" key="2">
    <source>
        <dbReference type="Proteomes" id="UP001233172"/>
    </source>
</evidence>
<proteinExistence type="predicted"/>
<gene>
    <name evidence="1" type="ORF">Bpfe_030047</name>
</gene>
<evidence type="ECO:0000313" key="1">
    <source>
        <dbReference type="EMBL" id="KAK0040525.1"/>
    </source>
</evidence>